<dbReference type="AlphaFoldDB" id="Q4SAL1"/>
<feature type="region of interest" description="Disordered" evidence="2">
    <location>
        <begin position="1"/>
        <end position="28"/>
    </location>
</feature>
<protein>
    <recommendedName>
        <fullName evidence="1">Elongin-A</fullName>
    </recommendedName>
</protein>
<dbReference type="Pfam" id="PF06881">
    <property type="entry name" value="Elongin_A"/>
    <property type="match status" value="1"/>
</dbReference>
<dbReference type="GO" id="GO:0070449">
    <property type="term" value="C:elongin complex"/>
    <property type="evidence" value="ECO:0007669"/>
    <property type="project" value="InterPro"/>
</dbReference>
<reference evidence="4" key="2">
    <citation type="submission" date="2004-02" db="EMBL/GenBank/DDBJ databases">
        <authorList>
            <consortium name="Genoscope"/>
            <consortium name="Whitehead Institute Centre for Genome Research"/>
        </authorList>
    </citation>
    <scope>NUCLEOTIDE SEQUENCE</scope>
</reference>
<accession>Q4SAL1</accession>
<dbReference type="InterPro" id="IPR036047">
    <property type="entry name" value="F-box-like_dom_sf"/>
</dbReference>
<dbReference type="InterPro" id="IPR010684">
    <property type="entry name" value="RNA_pol_II_trans_fac_SIII_A"/>
</dbReference>
<feature type="compositionally biased region" description="Polar residues" evidence="2">
    <location>
        <begin position="1"/>
        <end position="11"/>
    </location>
</feature>
<evidence type="ECO:0000313" key="4">
    <source>
        <dbReference type="EMBL" id="CAG02321.1"/>
    </source>
</evidence>
<dbReference type="PANTHER" id="PTHR15141:SF75">
    <property type="entry name" value="ELONGIN-A"/>
    <property type="match status" value="1"/>
</dbReference>
<dbReference type="SUPFAM" id="SSF81383">
    <property type="entry name" value="F-box domain"/>
    <property type="match status" value="1"/>
</dbReference>
<feature type="domain" description="F-box" evidence="3">
    <location>
        <begin position="122"/>
        <end position="166"/>
    </location>
</feature>
<evidence type="ECO:0000259" key="3">
    <source>
        <dbReference type="PROSITE" id="PS50181"/>
    </source>
</evidence>
<gene>
    <name evidence="4" type="ORF">GSTENG00021396001</name>
</gene>
<dbReference type="InterPro" id="IPR001810">
    <property type="entry name" value="F-box_dom"/>
</dbReference>
<evidence type="ECO:0000256" key="1">
    <source>
        <dbReference type="ARBA" id="ARBA00021346"/>
    </source>
</evidence>
<dbReference type="OrthoDB" id="21513at2759"/>
<evidence type="ECO:0000256" key="2">
    <source>
        <dbReference type="SAM" id="MobiDB-lite"/>
    </source>
</evidence>
<dbReference type="PROSITE" id="PS50181">
    <property type="entry name" value="FBOX"/>
    <property type="match status" value="1"/>
</dbReference>
<proteinExistence type="predicted"/>
<name>Q4SAL1_TETNG</name>
<feature type="region of interest" description="Disordered" evidence="2">
    <location>
        <begin position="56"/>
        <end position="98"/>
    </location>
</feature>
<dbReference type="EMBL" id="CAAE01014682">
    <property type="protein sequence ID" value="CAG02321.1"/>
    <property type="molecule type" value="Genomic_DNA"/>
</dbReference>
<comment type="caution">
    <text evidence="4">The sequence shown here is derived from an EMBL/GenBank/DDBJ whole genome shotgun (WGS) entry which is preliminary data.</text>
</comment>
<feature type="compositionally biased region" description="Basic residues" evidence="2">
    <location>
        <begin position="68"/>
        <end position="82"/>
    </location>
</feature>
<dbReference type="KEGG" id="tng:GSTEN00021396G001"/>
<sequence length="243" mass="28226">MSATQNQTGSRAKNIIRATKEGTGTRNRISTEQRWAAIEVVSKGNNPVWRVLYRNRQNRTRSPPHTNARWKRIRKKKPKKLVAPRGHTQAPTQLKPRRKSAAGMMTLQEQCIRVLQNNIDSIGEVGGVPFEILEPVLERCTPEQLYRIEQSNQWFIEDSDELWMRHCQREFKRETPQEYESWRELYLRLHDEREERLKLLTHNISTAHANKPKGSGGFCQLGYLTDSSSALVCMLKKSFTVLS</sequence>
<organism evidence="4">
    <name type="scientific">Tetraodon nigroviridis</name>
    <name type="common">Spotted green pufferfish</name>
    <name type="synonym">Chelonodon nigroviridis</name>
    <dbReference type="NCBI Taxonomy" id="99883"/>
    <lineage>
        <taxon>Eukaryota</taxon>
        <taxon>Metazoa</taxon>
        <taxon>Chordata</taxon>
        <taxon>Craniata</taxon>
        <taxon>Vertebrata</taxon>
        <taxon>Euteleostomi</taxon>
        <taxon>Actinopterygii</taxon>
        <taxon>Neopterygii</taxon>
        <taxon>Teleostei</taxon>
        <taxon>Neoteleostei</taxon>
        <taxon>Acanthomorphata</taxon>
        <taxon>Eupercaria</taxon>
        <taxon>Tetraodontiformes</taxon>
        <taxon>Tetradontoidea</taxon>
        <taxon>Tetraodontidae</taxon>
        <taxon>Tetraodon</taxon>
    </lineage>
</organism>
<dbReference type="Gene3D" id="6.10.250.3180">
    <property type="match status" value="1"/>
</dbReference>
<reference evidence="4" key="1">
    <citation type="journal article" date="2004" name="Nature">
        <title>Genome duplication in the teleost fish Tetraodon nigroviridis reveals the early vertebrate proto-karyotype.</title>
        <authorList>
            <person name="Jaillon O."/>
            <person name="Aury J.-M."/>
            <person name="Brunet F."/>
            <person name="Petit J.-L."/>
            <person name="Stange-Thomann N."/>
            <person name="Mauceli E."/>
            <person name="Bouneau L."/>
            <person name="Fischer C."/>
            <person name="Ozouf-Costaz C."/>
            <person name="Bernot A."/>
            <person name="Nicaud S."/>
            <person name="Jaffe D."/>
            <person name="Fisher S."/>
            <person name="Lutfalla G."/>
            <person name="Dossat C."/>
            <person name="Segurens B."/>
            <person name="Dasilva C."/>
            <person name="Salanoubat M."/>
            <person name="Levy M."/>
            <person name="Boudet N."/>
            <person name="Castellano S."/>
            <person name="Anthouard V."/>
            <person name="Jubin C."/>
            <person name="Castelli V."/>
            <person name="Katinka M."/>
            <person name="Vacherie B."/>
            <person name="Biemont C."/>
            <person name="Skalli Z."/>
            <person name="Cattolico L."/>
            <person name="Poulain J."/>
            <person name="De Berardinis V."/>
            <person name="Cruaud C."/>
            <person name="Duprat S."/>
            <person name="Brottier P."/>
            <person name="Coutanceau J.-P."/>
            <person name="Gouzy J."/>
            <person name="Parra G."/>
            <person name="Lardier G."/>
            <person name="Chapple C."/>
            <person name="McKernan K.J."/>
            <person name="McEwan P."/>
            <person name="Bosak S."/>
            <person name="Kellis M."/>
            <person name="Volff J.-N."/>
            <person name="Guigo R."/>
            <person name="Zody M.C."/>
            <person name="Mesirov J."/>
            <person name="Lindblad-Toh K."/>
            <person name="Birren B."/>
            <person name="Nusbaum C."/>
            <person name="Kahn D."/>
            <person name="Robinson-Rechavi M."/>
            <person name="Laudet V."/>
            <person name="Schachter V."/>
            <person name="Quetier F."/>
            <person name="Saurin W."/>
            <person name="Scarpelli C."/>
            <person name="Wincker P."/>
            <person name="Lander E.S."/>
            <person name="Weissenbach J."/>
            <person name="Roest Crollius H."/>
        </authorList>
    </citation>
    <scope>NUCLEOTIDE SEQUENCE [LARGE SCALE GENOMIC DNA]</scope>
</reference>
<dbReference type="GO" id="GO:0006368">
    <property type="term" value="P:transcription elongation by RNA polymerase II"/>
    <property type="evidence" value="ECO:0007669"/>
    <property type="project" value="InterPro"/>
</dbReference>
<dbReference type="PANTHER" id="PTHR15141">
    <property type="entry name" value="TRANSCRIPTION ELONGATION FACTOR B POLYPEPTIDE 3"/>
    <property type="match status" value="1"/>
</dbReference>
<dbReference type="InterPro" id="IPR051870">
    <property type="entry name" value="Elongin-A_domain"/>
</dbReference>